<dbReference type="RefSeq" id="WP_006990302.1">
    <property type="nucleotide sequence ID" value="NZ_JH594606.1"/>
</dbReference>
<keyword evidence="1" id="KW-0812">Transmembrane</keyword>
<dbReference type="OrthoDB" id="9787782at2"/>
<keyword evidence="1" id="KW-1133">Transmembrane helix</keyword>
<name>H2BVP3_GILLR</name>
<organism evidence="2 3">
    <name type="scientific">Gillisia limnaea (strain DSM 15749 / LMG 21470 / R-8282)</name>
    <dbReference type="NCBI Taxonomy" id="865937"/>
    <lineage>
        <taxon>Bacteria</taxon>
        <taxon>Pseudomonadati</taxon>
        <taxon>Bacteroidota</taxon>
        <taxon>Flavobacteriia</taxon>
        <taxon>Flavobacteriales</taxon>
        <taxon>Flavobacteriaceae</taxon>
        <taxon>Gillisia</taxon>
    </lineage>
</organism>
<reference evidence="3" key="1">
    <citation type="journal article" date="2012" name="Stand. Genomic Sci.">
        <title>Genome sequence of the Antarctic rhodopsins-containing flavobacterium Gillisia limnaea type strain (R-8282(T)).</title>
        <authorList>
            <person name="Riedel T."/>
            <person name="Held B."/>
            <person name="Nolan M."/>
            <person name="Lucas S."/>
            <person name="Lapidus A."/>
            <person name="Tice H."/>
            <person name="Del Rio T.G."/>
            <person name="Cheng J.F."/>
            <person name="Han C."/>
            <person name="Tapia R."/>
            <person name="Goodwin L.A."/>
            <person name="Pitluck S."/>
            <person name="Liolios K."/>
            <person name="Mavromatis K."/>
            <person name="Pagani I."/>
            <person name="Ivanova N."/>
            <person name="Mikhailova N."/>
            <person name="Pati A."/>
            <person name="Chen A."/>
            <person name="Palaniappan K."/>
            <person name="Land M."/>
            <person name="Rohde M."/>
            <person name="Tindall B.J."/>
            <person name="Detter J.C."/>
            <person name="Goker M."/>
            <person name="Bristow J."/>
            <person name="Eisen J.A."/>
            <person name="Markowitz V."/>
            <person name="Hugenholtz P."/>
            <person name="Kyrpides N.C."/>
            <person name="Klenk H.P."/>
            <person name="Woyke T."/>
        </authorList>
    </citation>
    <scope>NUCLEOTIDE SEQUENCE [LARGE SCALE GENOMIC DNA]</scope>
    <source>
        <strain evidence="3">DSM 15749 / LMG 21470 / R-8282</strain>
    </source>
</reference>
<keyword evidence="1" id="KW-0472">Membrane</keyword>
<proteinExistence type="predicted"/>
<feature type="transmembrane region" description="Helical" evidence="1">
    <location>
        <begin position="94"/>
        <end position="113"/>
    </location>
</feature>
<sequence length="123" mass="14369">MDKLIDLIEKGDADKILSEEDLFPKFNRLVKYGLVVLKDEKVFLTEKGIQGKKEGVEAFIKKEELARIQNQHLQQENSNKKGKRFFKRISPPKLIHWGYLMILLALALGNKLYQLKIRGKFKK</sequence>
<dbReference type="HOGENOM" id="CLU_2011987_0_0_10"/>
<evidence type="ECO:0000313" key="3">
    <source>
        <dbReference type="Proteomes" id="UP000003844"/>
    </source>
</evidence>
<dbReference type="AlphaFoldDB" id="H2BVP3"/>
<accession>H2BVP3</accession>
<dbReference type="EMBL" id="JH594606">
    <property type="protein sequence ID" value="EHQ03999.1"/>
    <property type="molecule type" value="Genomic_DNA"/>
</dbReference>
<protein>
    <submittedName>
        <fullName evidence="2">Uncharacterized protein</fullName>
    </submittedName>
</protein>
<evidence type="ECO:0000313" key="2">
    <source>
        <dbReference type="EMBL" id="EHQ03999.1"/>
    </source>
</evidence>
<keyword evidence="3" id="KW-1185">Reference proteome</keyword>
<dbReference type="Proteomes" id="UP000003844">
    <property type="component" value="Unassembled WGS sequence"/>
</dbReference>
<evidence type="ECO:0000256" key="1">
    <source>
        <dbReference type="SAM" id="Phobius"/>
    </source>
</evidence>
<gene>
    <name evidence="2" type="ORF">Gilli_3399</name>
</gene>